<accession>A0A9X1NJA4</accession>
<name>A0A9X1NJA4_9ACTN</name>
<proteinExistence type="predicted"/>
<dbReference type="Pfam" id="PF10081">
    <property type="entry name" value="Abhydrolase_9"/>
    <property type="match status" value="1"/>
</dbReference>
<dbReference type="RefSeq" id="WP_231447638.1">
    <property type="nucleotide sequence ID" value="NZ_JAJOMB010000018.1"/>
</dbReference>
<feature type="transmembrane region" description="Helical" evidence="1">
    <location>
        <begin position="55"/>
        <end position="73"/>
    </location>
</feature>
<gene>
    <name evidence="3" type="ORF">LR394_28425</name>
</gene>
<evidence type="ECO:0000259" key="2">
    <source>
        <dbReference type="Pfam" id="PF10081"/>
    </source>
</evidence>
<keyword evidence="1" id="KW-1133">Transmembrane helix</keyword>
<protein>
    <submittedName>
        <fullName evidence="3">Alpha/beta-hydrolase family protein</fullName>
    </submittedName>
</protein>
<evidence type="ECO:0000256" key="1">
    <source>
        <dbReference type="SAM" id="Phobius"/>
    </source>
</evidence>
<feature type="transmembrane region" description="Helical" evidence="1">
    <location>
        <begin position="14"/>
        <end position="34"/>
    </location>
</feature>
<dbReference type="InterPro" id="IPR027787">
    <property type="entry name" value="Alpha/beta-hydrolase_catalytic"/>
</dbReference>
<keyword evidence="4" id="KW-1185">Reference proteome</keyword>
<sequence>MISLPPQLLPRTGLTQAVVGALALLQGYVLAIIAQAGLRRKRLWAREFLGSSVRVPWLMSGFLLLLAAGITHGRALTANQRYGLPDPSAGQTVLVMVGSVALAGGVVRLTGVLRRRSGRTLLVMVGMTALGLGHVVPGRMSTAGDDFLSGLRPAAEISSVTGRESSQPIRVYVPLRTSGAETSDARASEAIRRLQAAGGLSRRAVLVVVPTGSGWVNQRVVERVEELYHGDLATVVVQYSAAPSWLAFLRGGDGVEDSAAALTRAVREQASQLPRRERPLLLAYGESLGAVGLLPTAQGDPLAGIDAALLTGVPGQPVQPRPAVTVLNHSDDPIPGLAPSFPLGPSLSALADAASALEVPVGHGHRYGAETVHRWCLRMPVGVCPDRRHLRLPGPP</sequence>
<feature type="transmembrane region" description="Helical" evidence="1">
    <location>
        <begin position="93"/>
        <end position="113"/>
    </location>
</feature>
<evidence type="ECO:0000313" key="3">
    <source>
        <dbReference type="EMBL" id="MCD5314834.1"/>
    </source>
</evidence>
<keyword evidence="1" id="KW-0472">Membrane</keyword>
<organism evidence="3 4">
    <name type="scientific">Kineosporia babensis</name>
    <dbReference type="NCBI Taxonomy" id="499548"/>
    <lineage>
        <taxon>Bacteria</taxon>
        <taxon>Bacillati</taxon>
        <taxon>Actinomycetota</taxon>
        <taxon>Actinomycetes</taxon>
        <taxon>Kineosporiales</taxon>
        <taxon>Kineosporiaceae</taxon>
        <taxon>Kineosporia</taxon>
    </lineage>
</organism>
<dbReference type="Proteomes" id="UP001138997">
    <property type="component" value="Unassembled WGS sequence"/>
</dbReference>
<dbReference type="EMBL" id="JAJOMB010000018">
    <property type="protein sequence ID" value="MCD5314834.1"/>
    <property type="molecule type" value="Genomic_DNA"/>
</dbReference>
<feature type="transmembrane region" description="Helical" evidence="1">
    <location>
        <begin position="120"/>
        <end position="137"/>
    </location>
</feature>
<comment type="caution">
    <text evidence="3">The sequence shown here is derived from an EMBL/GenBank/DDBJ whole genome shotgun (WGS) entry which is preliminary data.</text>
</comment>
<evidence type="ECO:0000313" key="4">
    <source>
        <dbReference type="Proteomes" id="UP001138997"/>
    </source>
</evidence>
<dbReference type="AlphaFoldDB" id="A0A9X1NJA4"/>
<keyword evidence="1" id="KW-0812">Transmembrane</keyword>
<reference evidence="3" key="1">
    <citation type="submission" date="2021-11" db="EMBL/GenBank/DDBJ databases">
        <title>Streptomyces corallinus and Kineosporia corallina sp. nov., two new coral-derived marine actinobacteria.</title>
        <authorList>
            <person name="Buangrab K."/>
            <person name="Sutthacheep M."/>
            <person name="Yeemin T."/>
            <person name="Harunari E."/>
            <person name="Igarashi Y."/>
            <person name="Sripreechasak P."/>
            <person name="Kanchanasin P."/>
            <person name="Tanasupawat S."/>
            <person name="Phongsopitanun W."/>
        </authorList>
    </citation>
    <scope>NUCLEOTIDE SEQUENCE</scope>
    <source>
        <strain evidence="3">JCM 31032</strain>
    </source>
</reference>
<feature type="domain" description="Alpha/beta-hydrolase catalytic" evidence="2">
    <location>
        <begin position="169"/>
        <end position="316"/>
    </location>
</feature>